<keyword evidence="5" id="KW-1185">Reference proteome</keyword>
<feature type="compositionally biased region" description="Low complexity" evidence="1">
    <location>
        <begin position="20"/>
        <end position="29"/>
    </location>
</feature>
<accession>A0A290ZFT8</accession>
<feature type="region of interest" description="Disordered" evidence="1">
    <location>
        <begin position="742"/>
        <end position="764"/>
    </location>
</feature>
<dbReference type="Pfam" id="PF19516">
    <property type="entry name" value="DUF6049"/>
    <property type="match status" value="1"/>
</dbReference>
<dbReference type="AlphaFoldDB" id="A0A290ZFT8"/>
<name>A0A290ZFT8_9PSEU</name>
<feature type="signal peptide" evidence="3">
    <location>
        <begin position="1"/>
        <end position="24"/>
    </location>
</feature>
<dbReference type="KEGG" id="apre:CNX65_34980"/>
<gene>
    <name evidence="4" type="ORF">CNX65_34980</name>
</gene>
<proteinExistence type="predicted"/>
<keyword evidence="2" id="KW-0812">Transmembrane</keyword>
<evidence type="ECO:0008006" key="6">
    <source>
        <dbReference type="Google" id="ProtNLM"/>
    </source>
</evidence>
<feature type="transmembrane region" description="Helical" evidence="2">
    <location>
        <begin position="707"/>
        <end position="725"/>
    </location>
</feature>
<sequence length="764" mass="79689">MKRLLSVLAAVSTLLVAGATTAPAASADSPEAEARSTIGEPPPATQVWATRAVSKQGPQPQTFLRLDVEQLSPRVVMAGSSDSVTISGKVTNVGDRLLRDIDLRLERGNALTKEEEVRTALREGADSEVEQPLFTKIADKLERGESKDFTLTVPLHGNDPKSLRVDEPGIYPVLANINGTPDFGGRARLAALSTLLPVLTVPGGSTQNAPGGGSKLTLLWPLADRPRLVEQLPGDRSVLTDDELAASLARGGRLYGLLEGYKTALDGELTGSVCLAVDPDLLRTVKIMSQGYQVRGLGAGKGADDAKLWLDQLRRQVSGKCVVALADADADLVALNRAGLGDLASNALAEGAQVVGDVLESQKPLQGVVWPEDGVLDQATLDRLTGQGVTGLVLEQPAVAGTTGTGPVTVGGDKKASAVRVDTMVSDALVGSASPIAGATTASTEQAVSVQNALAALAFRTGFQGNDQNVVVAPPRRWNAPEGEISMFLQTMKSLVAGGYAKPAGLESLLDATPGGQSAALSYPVEAGATEVSPAVTTELARAWRGVQDIASSMSQQDAEAAKPEDLVAPLRLALLRAASGAWRGDEAAARRALTIGLDRIDGLESQVTVAEPASPILLGSDNSPLPVNISNKLDVRITVRVVVEDVPGVSVTQMPDLVLPARGARQVMVPLEALRFGKFSVHVRLTTPNGVELGDRARLEVSSNSYGTITIVITGAAAALLVLLSGRRIYRRVRASRAAAARVATETKHEDQMPATPEKSSAS</sequence>
<dbReference type="InterPro" id="IPR046112">
    <property type="entry name" value="DUF6049"/>
</dbReference>
<reference evidence="4" key="1">
    <citation type="submission" date="2017-09" db="EMBL/GenBank/DDBJ databases">
        <title>Complete Genome Sequence of ansamitocin-producing Bacterium Actinosynnema pretiosum X47.</title>
        <authorList>
            <person name="Cao G."/>
            <person name="Zong G."/>
            <person name="Zhong C."/>
            <person name="Fu J."/>
        </authorList>
    </citation>
    <scope>NUCLEOTIDE SEQUENCE [LARGE SCALE GENOMIC DNA]</scope>
    <source>
        <strain evidence="4">X47</strain>
    </source>
</reference>
<dbReference type="RefSeq" id="WP_096497514.1">
    <property type="nucleotide sequence ID" value="NZ_CP023445.1"/>
</dbReference>
<dbReference type="Proteomes" id="UP000218505">
    <property type="component" value="Chromosome"/>
</dbReference>
<evidence type="ECO:0000256" key="1">
    <source>
        <dbReference type="SAM" id="MobiDB-lite"/>
    </source>
</evidence>
<keyword evidence="2" id="KW-1133">Transmembrane helix</keyword>
<dbReference type="EMBL" id="CP023445">
    <property type="protein sequence ID" value="ATE57876.1"/>
    <property type="molecule type" value="Genomic_DNA"/>
</dbReference>
<organism evidence="4 5">
    <name type="scientific">Actinosynnema pretiosum</name>
    <dbReference type="NCBI Taxonomy" id="42197"/>
    <lineage>
        <taxon>Bacteria</taxon>
        <taxon>Bacillati</taxon>
        <taxon>Actinomycetota</taxon>
        <taxon>Actinomycetes</taxon>
        <taxon>Pseudonocardiales</taxon>
        <taxon>Pseudonocardiaceae</taxon>
        <taxon>Actinosynnema</taxon>
    </lineage>
</organism>
<evidence type="ECO:0000313" key="4">
    <source>
        <dbReference type="EMBL" id="ATE57876.1"/>
    </source>
</evidence>
<evidence type="ECO:0000256" key="3">
    <source>
        <dbReference type="SAM" id="SignalP"/>
    </source>
</evidence>
<keyword evidence="2" id="KW-0472">Membrane</keyword>
<evidence type="ECO:0000313" key="5">
    <source>
        <dbReference type="Proteomes" id="UP000218505"/>
    </source>
</evidence>
<feature type="chain" id="PRO_5012561413" description="Secreted protein" evidence="3">
    <location>
        <begin position="25"/>
        <end position="764"/>
    </location>
</feature>
<protein>
    <recommendedName>
        <fullName evidence="6">Secreted protein</fullName>
    </recommendedName>
</protein>
<feature type="region of interest" description="Disordered" evidence="1">
    <location>
        <begin position="20"/>
        <end position="43"/>
    </location>
</feature>
<keyword evidence="3" id="KW-0732">Signal</keyword>
<evidence type="ECO:0000256" key="2">
    <source>
        <dbReference type="SAM" id="Phobius"/>
    </source>
</evidence>